<evidence type="ECO:0000313" key="2">
    <source>
        <dbReference type="EMBL" id="JAD54040.1"/>
    </source>
</evidence>
<keyword evidence="1" id="KW-1133">Transmembrane helix</keyword>
<accession>A0A0A9AYQ3</accession>
<feature type="transmembrane region" description="Helical" evidence="1">
    <location>
        <begin position="6"/>
        <end position="22"/>
    </location>
</feature>
<keyword evidence="1" id="KW-0472">Membrane</keyword>
<name>A0A0A9AYQ3_ARUDO</name>
<proteinExistence type="predicted"/>
<evidence type="ECO:0000256" key="1">
    <source>
        <dbReference type="SAM" id="Phobius"/>
    </source>
</evidence>
<keyword evidence="1" id="KW-0812">Transmembrane</keyword>
<reference evidence="2" key="2">
    <citation type="journal article" date="2015" name="Data Brief">
        <title>Shoot transcriptome of the giant reed, Arundo donax.</title>
        <authorList>
            <person name="Barrero R.A."/>
            <person name="Guerrero F.D."/>
            <person name="Moolhuijzen P."/>
            <person name="Goolsby J.A."/>
            <person name="Tidwell J."/>
            <person name="Bellgard S.E."/>
            <person name="Bellgard M.I."/>
        </authorList>
    </citation>
    <scope>NUCLEOTIDE SEQUENCE</scope>
    <source>
        <tissue evidence="2">Shoot tissue taken approximately 20 cm above the soil surface</tissue>
    </source>
</reference>
<protein>
    <submittedName>
        <fullName evidence="2">Uncharacterized protein</fullName>
    </submittedName>
</protein>
<organism evidence="2">
    <name type="scientific">Arundo donax</name>
    <name type="common">Giant reed</name>
    <name type="synonym">Donax arundinaceus</name>
    <dbReference type="NCBI Taxonomy" id="35708"/>
    <lineage>
        <taxon>Eukaryota</taxon>
        <taxon>Viridiplantae</taxon>
        <taxon>Streptophyta</taxon>
        <taxon>Embryophyta</taxon>
        <taxon>Tracheophyta</taxon>
        <taxon>Spermatophyta</taxon>
        <taxon>Magnoliopsida</taxon>
        <taxon>Liliopsida</taxon>
        <taxon>Poales</taxon>
        <taxon>Poaceae</taxon>
        <taxon>PACMAD clade</taxon>
        <taxon>Arundinoideae</taxon>
        <taxon>Arundineae</taxon>
        <taxon>Arundo</taxon>
    </lineage>
</organism>
<dbReference type="AlphaFoldDB" id="A0A0A9AYQ3"/>
<dbReference type="EMBL" id="GBRH01243855">
    <property type="protein sequence ID" value="JAD54040.1"/>
    <property type="molecule type" value="Transcribed_RNA"/>
</dbReference>
<reference evidence="2" key="1">
    <citation type="submission" date="2014-09" db="EMBL/GenBank/DDBJ databases">
        <authorList>
            <person name="Magalhaes I.L.F."/>
            <person name="Oliveira U."/>
            <person name="Santos F.R."/>
            <person name="Vidigal T.H.D.A."/>
            <person name="Brescovit A.D."/>
            <person name="Santos A.J."/>
        </authorList>
    </citation>
    <scope>NUCLEOTIDE SEQUENCE</scope>
    <source>
        <tissue evidence="2">Shoot tissue taken approximately 20 cm above the soil surface</tissue>
    </source>
</reference>
<sequence>MPEYAVLFRSFLFLPSILSFFAS</sequence>